<keyword evidence="1" id="KW-1133">Transmembrane helix</keyword>
<proteinExistence type="predicted"/>
<gene>
    <name evidence="2" type="ORF">AX760_11020</name>
</gene>
<evidence type="ECO:0000256" key="1">
    <source>
        <dbReference type="SAM" id="Phobius"/>
    </source>
</evidence>
<keyword evidence="1" id="KW-0812">Transmembrane</keyword>
<name>A0A657LWY3_9HYPH</name>
<evidence type="ECO:0000313" key="2">
    <source>
        <dbReference type="EMBL" id="OJG00248.1"/>
    </source>
</evidence>
<dbReference type="RefSeq" id="WP_071831676.1">
    <property type="nucleotide sequence ID" value="NZ_LSRP01000035.1"/>
</dbReference>
<dbReference type="NCBIfam" id="NF004633">
    <property type="entry name" value="PRK05978.1"/>
    <property type="match status" value="1"/>
</dbReference>
<dbReference type="EMBL" id="LSRP01000035">
    <property type="protein sequence ID" value="OJG00248.1"/>
    <property type="molecule type" value="Genomic_DNA"/>
</dbReference>
<sequence length="156" mass="17206">MHGQQSTPETIRFQQTDAVERPVGRSIRRGMLNRCPACGEGRLFRSFLKSVDACSSCGERMDHHRADDFPPYIVVTIMGHLVLGGFMMTEMLLTLSNWGHLAIWVPITIIGSLALLTPVKGGVIGLQWALRMHGFGGHDDEPEDELPPLPARDTSA</sequence>
<organism evidence="2 3">
    <name type="scientific">Pararhizobium antarcticum</name>
    <dbReference type="NCBI Taxonomy" id="1798805"/>
    <lineage>
        <taxon>Bacteria</taxon>
        <taxon>Pseudomonadati</taxon>
        <taxon>Pseudomonadota</taxon>
        <taxon>Alphaproteobacteria</taxon>
        <taxon>Hyphomicrobiales</taxon>
        <taxon>Rhizobiaceae</taxon>
        <taxon>Rhizobium/Agrobacterium group</taxon>
        <taxon>Pararhizobium</taxon>
    </lineage>
</organism>
<feature type="transmembrane region" description="Helical" evidence="1">
    <location>
        <begin position="69"/>
        <end position="89"/>
    </location>
</feature>
<dbReference type="Pfam" id="PF06170">
    <property type="entry name" value="DUF983"/>
    <property type="match status" value="1"/>
</dbReference>
<evidence type="ECO:0000313" key="3">
    <source>
        <dbReference type="Proteomes" id="UP000182661"/>
    </source>
</evidence>
<evidence type="ECO:0008006" key="4">
    <source>
        <dbReference type="Google" id="ProtNLM"/>
    </source>
</evidence>
<dbReference type="AlphaFoldDB" id="A0A657LWY3"/>
<dbReference type="Proteomes" id="UP000182661">
    <property type="component" value="Unassembled WGS sequence"/>
</dbReference>
<keyword evidence="1" id="KW-0472">Membrane</keyword>
<keyword evidence="3" id="KW-1185">Reference proteome</keyword>
<accession>A0A657LWY3</accession>
<reference evidence="2 3" key="1">
    <citation type="submission" date="2016-02" db="EMBL/GenBank/DDBJ databases">
        <title>Genome sequencing of a beta-galactosidase producing bacteria Rhizobium sp. 59.</title>
        <authorList>
            <person name="Wang D."/>
            <person name="Kot W."/>
            <person name="Qin Y."/>
            <person name="Hansen L."/>
            <person name="Naqvi K."/>
            <person name="Rensing C."/>
        </authorList>
    </citation>
    <scope>NUCLEOTIDE SEQUENCE [LARGE SCALE GENOMIC DNA]</scope>
    <source>
        <strain evidence="2 3">59</strain>
    </source>
</reference>
<feature type="transmembrane region" description="Helical" evidence="1">
    <location>
        <begin position="101"/>
        <end position="123"/>
    </location>
</feature>
<protein>
    <recommendedName>
        <fullName evidence="4">Zinc-finger protein</fullName>
    </recommendedName>
</protein>
<comment type="caution">
    <text evidence="2">The sequence shown here is derived from an EMBL/GenBank/DDBJ whole genome shotgun (WGS) entry which is preliminary data.</text>
</comment>
<dbReference type="InterPro" id="IPR009325">
    <property type="entry name" value="DUF983"/>
</dbReference>
<dbReference type="OrthoDB" id="9799456at2"/>